<protein>
    <submittedName>
        <fullName evidence="8">DMT family transporter</fullName>
    </submittedName>
</protein>
<accession>A0A7G9RSJ1</accession>
<dbReference type="InterPro" id="IPR037185">
    <property type="entry name" value="EmrE-like"/>
</dbReference>
<reference evidence="8 9" key="1">
    <citation type="submission" date="2020-08" db="EMBL/GenBank/DDBJ databases">
        <title>Genome sequence of Diaphorobacter ruginosibacter DSM 27467T.</title>
        <authorList>
            <person name="Hyun D.-W."/>
            <person name="Bae J.-W."/>
        </authorList>
    </citation>
    <scope>NUCLEOTIDE SEQUENCE [LARGE SCALE GENOMIC DNA]</scope>
    <source>
        <strain evidence="8 9">DSM 27467</strain>
    </source>
</reference>
<dbReference type="SUPFAM" id="SSF103481">
    <property type="entry name" value="Multidrug resistance efflux transporter EmrE"/>
    <property type="match status" value="1"/>
</dbReference>
<name>A0A7G9RSJ1_9BURK</name>
<keyword evidence="5 6" id="KW-0472">Membrane</keyword>
<dbReference type="RefSeq" id="WP_187599059.1">
    <property type="nucleotide sequence ID" value="NZ_CP060714.1"/>
</dbReference>
<evidence type="ECO:0000259" key="7">
    <source>
        <dbReference type="Pfam" id="PF00892"/>
    </source>
</evidence>
<sequence length="302" mass="31658">MSNTLWQRLLPSLAVLGSVTSLCVGTSFAKHLFPVIGAQGTTALRVGFSALLLLAIWRPWRFGPTRANLAQIAVFGAVLGLMNLLFYMAIKRLPFGITVAIEFIGPLSVAVWTSRRMLDLVWLALAVLGLFLLLILPLFGVQVGALDPVGLLLAIAASACWAGYIVLGKRAGRMHGGMVVSLGLLSAAVVVVPFGIAEAGAKLLTPSLLIYGLAVAAVSSAIPYSLEMFALKRMSHSGFSTMLATEPAVAALAGMLLLNEQLTVIQWTAIGVIMIAAMGSALTARPQETQPQVAEGKLAAPA</sequence>
<feature type="transmembrane region" description="Helical" evidence="6">
    <location>
        <begin position="120"/>
        <end position="143"/>
    </location>
</feature>
<evidence type="ECO:0000256" key="3">
    <source>
        <dbReference type="ARBA" id="ARBA00022692"/>
    </source>
</evidence>
<dbReference type="GO" id="GO:0016020">
    <property type="term" value="C:membrane"/>
    <property type="evidence" value="ECO:0007669"/>
    <property type="project" value="UniProtKB-SubCell"/>
</dbReference>
<feature type="transmembrane region" description="Helical" evidence="6">
    <location>
        <begin position="179"/>
        <end position="196"/>
    </location>
</feature>
<dbReference type="PANTHER" id="PTHR32322">
    <property type="entry name" value="INNER MEMBRANE TRANSPORTER"/>
    <property type="match status" value="1"/>
</dbReference>
<evidence type="ECO:0000256" key="6">
    <source>
        <dbReference type="SAM" id="Phobius"/>
    </source>
</evidence>
<evidence type="ECO:0000256" key="1">
    <source>
        <dbReference type="ARBA" id="ARBA00004141"/>
    </source>
</evidence>
<feature type="transmembrane region" description="Helical" evidence="6">
    <location>
        <begin position="95"/>
        <end position="113"/>
    </location>
</feature>
<dbReference type="EMBL" id="CP060714">
    <property type="protein sequence ID" value="QNN58566.1"/>
    <property type="molecule type" value="Genomic_DNA"/>
</dbReference>
<comment type="subcellular location">
    <subcellularLocation>
        <location evidence="1">Membrane</location>
        <topology evidence="1">Multi-pass membrane protein</topology>
    </subcellularLocation>
</comment>
<feature type="transmembrane region" description="Helical" evidence="6">
    <location>
        <begin position="149"/>
        <end position="167"/>
    </location>
</feature>
<comment type="similarity">
    <text evidence="2">Belongs to the EamA transporter family.</text>
</comment>
<evidence type="ECO:0000256" key="4">
    <source>
        <dbReference type="ARBA" id="ARBA00022989"/>
    </source>
</evidence>
<evidence type="ECO:0000313" key="8">
    <source>
        <dbReference type="EMBL" id="QNN58566.1"/>
    </source>
</evidence>
<dbReference type="Proteomes" id="UP000515811">
    <property type="component" value="Chromosome"/>
</dbReference>
<dbReference type="PANTHER" id="PTHR32322:SF2">
    <property type="entry name" value="EAMA DOMAIN-CONTAINING PROTEIN"/>
    <property type="match status" value="1"/>
</dbReference>
<evidence type="ECO:0000256" key="5">
    <source>
        <dbReference type="ARBA" id="ARBA00023136"/>
    </source>
</evidence>
<organism evidence="8 9">
    <name type="scientific">Diaphorobacter ruginosibacter</name>
    <dbReference type="NCBI Taxonomy" id="1715720"/>
    <lineage>
        <taxon>Bacteria</taxon>
        <taxon>Pseudomonadati</taxon>
        <taxon>Pseudomonadota</taxon>
        <taxon>Betaproteobacteria</taxon>
        <taxon>Burkholderiales</taxon>
        <taxon>Comamonadaceae</taxon>
        <taxon>Diaphorobacter</taxon>
    </lineage>
</organism>
<feature type="transmembrane region" description="Helical" evidence="6">
    <location>
        <begin position="208"/>
        <end position="226"/>
    </location>
</feature>
<feature type="transmembrane region" description="Helical" evidence="6">
    <location>
        <begin position="264"/>
        <end position="284"/>
    </location>
</feature>
<dbReference type="AlphaFoldDB" id="A0A7G9RSJ1"/>
<dbReference type="InterPro" id="IPR000620">
    <property type="entry name" value="EamA_dom"/>
</dbReference>
<keyword evidence="9" id="KW-1185">Reference proteome</keyword>
<dbReference type="Pfam" id="PF00892">
    <property type="entry name" value="EamA"/>
    <property type="match status" value="1"/>
</dbReference>
<dbReference type="InterPro" id="IPR050638">
    <property type="entry name" value="AA-Vitamin_Transporters"/>
</dbReference>
<evidence type="ECO:0000256" key="2">
    <source>
        <dbReference type="ARBA" id="ARBA00007362"/>
    </source>
</evidence>
<dbReference type="KEGG" id="drg:H9K76_06930"/>
<feature type="transmembrane region" description="Helical" evidence="6">
    <location>
        <begin position="69"/>
        <end position="89"/>
    </location>
</feature>
<proteinExistence type="inferred from homology"/>
<feature type="transmembrane region" description="Helical" evidence="6">
    <location>
        <begin position="238"/>
        <end position="258"/>
    </location>
</feature>
<evidence type="ECO:0000313" key="9">
    <source>
        <dbReference type="Proteomes" id="UP000515811"/>
    </source>
</evidence>
<gene>
    <name evidence="8" type="ORF">H9K76_06930</name>
</gene>
<keyword evidence="3 6" id="KW-0812">Transmembrane</keyword>
<feature type="domain" description="EamA" evidence="7">
    <location>
        <begin position="150"/>
        <end position="279"/>
    </location>
</feature>
<keyword evidence="4 6" id="KW-1133">Transmembrane helix</keyword>
<feature type="transmembrane region" description="Helical" evidence="6">
    <location>
        <begin position="35"/>
        <end position="57"/>
    </location>
</feature>